<evidence type="ECO:0000313" key="2">
    <source>
        <dbReference type="Proteomes" id="UP000728032"/>
    </source>
</evidence>
<evidence type="ECO:0000313" key="1">
    <source>
        <dbReference type="EMBL" id="CAD7636532.1"/>
    </source>
</evidence>
<dbReference type="EMBL" id="OC914834">
    <property type="protein sequence ID" value="CAD7636532.1"/>
    <property type="molecule type" value="Genomic_DNA"/>
</dbReference>
<dbReference type="AlphaFoldDB" id="A0A7R9L9F7"/>
<keyword evidence="2" id="KW-1185">Reference proteome</keyword>
<dbReference type="Proteomes" id="UP000728032">
    <property type="component" value="Unassembled WGS sequence"/>
</dbReference>
<reference evidence="1" key="1">
    <citation type="submission" date="2020-11" db="EMBL/GenBank/DDBJ databases">
        <authorList>
            <person name="Tran Van P."/>
        </authorList>
    </citation>
    <scope>NUCLEOTIDE SEQUENCE</scope>
</reference>
<organism evidence="1">
    <name type="scientific">Oppiella nova</name>
    <dbReference type="NCBI Taxonomy" id="334625"/>
    <lineage>
        <taxon>Eukaryota</taxon>
        <taxon>Metazoa</taxon>
        <taxon>Ecdysozoa</taxon>
        <taxon>Arthropoda</taxon>
        <taxon>Chelicerata</taxon>
        <taxon>Arachnida</taxon>
        <taxon>Acari</taxon>
        <taxon>Acariformes</taxon>
        <taxon>Sarcoptiformes</taxon>
        <taxon>Oribatida</taxon>
        <taxon>Brachypylina</taxon>
        <taxon>Oppioidea</taxon>
        <taxon>Oppiidae</taxon>
        <taxon>Oppiella</taxon>
    </lineage>
</organism>
<protein>
    <submittedName>
        <fullName evidence="1">Uncharacterized protein</fullName>
    </submittedName>
</protein>
<name>A0A7R9L9F7_9ACAR</name>
<sequence>MGCTDNIRAWELDANDQWHAVQPKDDEKPYIAQQVLMQQRIIPTTAICNRINHANRYFHCMNCIDPMLRGQNKLLILRFKSLIRHNIGMMITHSLRCDT</sequence>
<gene>
    <name evidence="1" type="ORF">ONB1V03_LOCUS247</name>
</gene>
<accession>A0A7R9L9F7</accession>
<proteinExistence type="predicted"/>
<dbReference type="EMBL" id="CAJPVJ010000009">
    <property type="protein sequence ID" value="CAG2157585.1"/>
    <property type="molecule type" value="Genomic_DNA"/>
</dbReference>